<keyword evidence="2" id="KW-0175">Coiled coil</keyword>
<dbReference type="Pfam" id="PF25954">
    <property type="entry name" value="Beta-barrel_RND_2"/>
    <property type="match status" value="1"/>
</dbReference>
<proteinExistence type="inferred from homology"/>
<evidence type="ECO:0000256" key="1">
    <source>
        <dbReference type="ARBA" id="ARBA00009477"/>
    </source>
</evidence>
<gene>
    <name evidence="7" type="ORF">ACFQY0_19670</name>
</gene>
<protein>
    <submittedName>
        <fullName evidence="7">Efflux RND transporter periplasmic adaptor subunit</fullName>
    </submittedName>
</protein>
<dbReference type="SUPFAM" id="SSF111369">
    <property type="entry name" value="HlyD-like secretion proteins"/>
    <property type="match status" value="1"/>
</dbReference>
<evidence type="ECO:0000256" key="2">
    <source>
        <dbReference type="SAM" id="Coils"/>
    </source>
</evidence>
<dbReference type="RefSeq" id="WP_379716200.1">
    <property type="nucleotide sequence ID" value="NZ_JBHTBS010000016.1"/>
</dbReference>
<keyword evidence="3" id="KW-0732">Signal</keyword>
<evidence type="ECO:0000313" key="8">
    <source>
        <dbReference type="Proteomes" id="UP001596472"/>
    </source>
</evidence>
<comment type="similarity">
    <text evidence="1">Belongs to the membrane fusion protein (MFP) (TC 8.A.1) family.</text>
</comment>
<evidence type="ECO:0000259" key="4">
    <source>
        <dbReference type="Pfam" id="PF25954"/>
    </source>
</evidence>
<dbReference type="Proteomes" id="UP001596472">
    <property type="component" value="Unassembled WGS sequence"/>
</dbReference>
<evidence type="ECO:0000259" key="6">
    <source>
        <dbReference type="Pfam" id="PF25989"/>
    </source>
</evidence>
<dbReference type="InterPro" id="IPR058792">
    <property type="entry name" value="Beta-barrel_RND_2"/>
</dbReference>
<feature type="domain" description="CzcB-like barrel-sandwich hybrid" evidence="5">
    <location>
        <begin position="46"/>
        <end position="188"/>
    </location>
</feature>
<evidence type="ECO:0000256" key="3">
    <source>
        <dbReference type="SAM" id="SignalP"/>
    </source>
</evidence>
<dbReference type="Gene3D" id="2.40.50.100">
    <property type="match status" value="1"/>
</dbReference>
<dbReference type="NCBIfam" id="TIGR01730">
    <property type="entry name" value="RND_mfp"/>
    <property type="match status" value="1"/>
</dbReference>
<feature type="domain" description="YknX-like C-terminal permuted SH3-like" evidence="6">
    <location>
        <begin position="291"/>
        <end position="357"/>
    </location>
</feature>
<dbReference type="Pfam" id="PF25973">
    <property type="entry name" value="BSH_CzcB"/>
    <property type="match status" value="1"/>
</dbReference>
<sequence>MKSTLWLLAATPLAASPVATAPVESRDLTRQTSQPAIAEALHVADLGSMVTGYVRSVSIDIGDRVKKGQTLATIAVPDYEQRLLAQKAEARRIATDIHAVQARLNAVQAESDRVFSLVKSGTVTSKAGDEVRERLEAAKADLDSAEAELQSAEARTAETQAMLDYATIKAPFDGLVTERSLDPGDLFTAAGKAGADGSALIRIARTDTLRVVLHLPERDAVWADVGDAATLAFDALPGREFETTIARTAIALDGKAQRMRVEFDLPNADGKIPPGLFGRATITLEERANATVIPADALRLTADGPMVYLVENGRVRHQAVSIGLDEGSTLEVTEGLKGGDLIVTGRIERLADGAEVETR</sequence>
<dbReference type="Gene3D" id="2.40.30.170">
    <property type="match status" value="1"/>
</dbReference>
<reference evidence="8" key="1">
    <citation type="journal article" date="2019" name="Int. J. Syst. Evol. Microbiol.">
        <title>The Global Catalogue of Microorganisms (GCM) 10K type strain sequencing project: providing services to taxonomists for standard genome sequencing and annotation.</title>
        <authorList>
            <consortium name="The Broad Institute Genomics Platform"/>
            <consortium name="The Broad Institute Genome Sequencing Center for Infectious Disease"/>
            <person name="Wu L."/>
            <person name="Ma J."/>
        </authorList>
    </citation>
    <scope>NUCLEOTIDE SEQUENCE [LARGE SCALE GENOMIC DNA]</scope>
    <source>
        <strain evidence="8">CGMCC 4.1467</strain>
    </source>
</reference>
<name>A0ABW2LAE3_9BACT</name>
<feature type="chain" id="PRO_5046400306" evidence="3">
    <location>
        <begin position="22"/>
        <end position="359"/>
    </location>
</feature>
<feature type="coiled-coil region" evidence="2">
    <location>
        <begin position="128"/>
        <end position="162"/>
    </location>
</feature>
<evidence type="ECO:0000259" key="5">
    <source>
        <dbReference type="Pfam" id="PF25973"/>
    </source>
</evidence>
<dbReference type="PANTHER" id="PTHR30469">
    <property type="entry name" value="MULTIDRUG RESISTANCE PROTEIN MDTA"/>
    <property type="match status" value="1"/>
</dbReference>
<comment type="caution">
    <text evidence="7">The sequence shown here is derived from an EMBL/GenBank/DDBJ whole genome shotgun (WGS) entry which is preliminary data.</text>
</comment>
<dbReference type="InterPro" id="IPR006143">
    <property type="entry name" value="RND_pump_MFP"/>
</dbReference>
<keyword evidence="8" id="KW-1185">Reference proteome</keyword>
<dbReference type="InterPro" id="IPR058647">
    <property type="entry name" value="BSH_CzcB-like"/>
</dbReference>
<dbReference type="Pfam" id="PF25989">
    <property type="entry name" value="YknX_C"/>
    <property type="match status" value="1"/>
</dbReference>
<dbReference type="Gene3D" id="2.40.420.20">
    <property type="match status" value="1"/>
</dbReference>
<dbReference type="PANTHER" id="PTHR30469:SF37">
    <property type="entry name" value="RAGD PROTEIN"/>
    <property type="match status" value="1"/>
</dbReference>
<accession>A0ABW2LAE3</accession>
<dbReference type="InterPro" id="IPR058637">
    <property type="entry name" value="YknX-like_C"/>
</dbReference>
<feature type="domain" description="CusB-like beta-barrel" evidence="4">
    <location>
        <begin position="211"/>
        <end position="283"/>
    </location>
</feature>
<dbReference type="Gene3D" id="1.10.287.470">
    <property type="entry name" value="Helix hairpin bin"/>
    <property type="match status" value="1"/>
</dbReference>
<organism evidence="7 8">
    <name type="scientific">Haloferula chungangensis</name>
    <dbReference type="NCBI Taxonomy" id="1048331"/>
    <lineage>
        <taxon>Bacteria</taxon>
        <taxon>Pseudomonadati</taxon>
        <taxon>Verrucomicrobiota</taxon>
        <taxon>Verrucomicrobiia</taxon>
        <taxon>Verrucomicrobiales</taxon>
        <taxon>Verrucomicrobiaceae</taxon>
        <taxon>Haloferula</taxon>
    </lineage>
</organism>
<dbReference type="EMBL" id="JBHTBS010000016">
    <property type="protein sequence ID" value="MFC7339421.1"/>
    <property type="molecule type" value="Genomic_DNA"/>
</dbReference>
<feature type="signal peptide" evidence="3">
    <location>
        <begin position="1"/>
        <end position="21"/>
    </location>
</feature>
<evidence type="ECO:0000313" key="7">
    <source>
        <dbReference type="EMBL" id="MFC7339421.1"/>
    </source>
</evidence>